<keyword evidence="2" id="KW-1185">Reference proteome</keyword>
<proteinExistence type="predicted"/>
<reference evidence="1 2" key="2">
    <citation type="submission" date="2021-10" db="EMBL/GenBank/DDBJ databases">
        <authorList>
            <person name="Piombo E."/>
        </authorList>
    </citation>
    <scope>NUCLEOTIDE SEQUENCE [LARGE SCALE GENOMIC DNA]</scope>
</reference>
<reference evidence="2" key="1">
    <citation type="submission" date="2019-06" db="EMBL/GenBank/DDBJ databases">
        <authorList>
            <person name="Broberg M."/>
        </authorList>
    </citation>
    <scope>NUCLEOTIDE SEQUENCE [LARGE SCALE GENOMIC DNA]</scope>
</reference>
<name>A0A9N9VUD6_9HYPO</name>
<accession>A0A9N9VUD6</accession>
<dbReference type="Proteomes" id="UP000775872">
    <property type="component" value="Unassembled WGS sequence"/>
</dbReference>
<dbReference type="EMBL" id="CABFOC020000002">
    <property type="protein sequence ID" value="CAH0036639.1"/>
    <property type="molecule type" value="Genomic_DNA"/>
</dbReference>
<sequence>MSHIIPSRTRTDLDGMRLLSFRRSDTVYGSILLLDKAHISSSSVDVYPSVPATSPVVGAV</sequence>
<gene>
    <name evidence="1" type="ORF">CSOL1703_00002727</name>
</gene>
<evidence type="ECO:0000313" key="2">
    <source>
        <dbReference type="Proteomes" id="UP000775872"/>
    </source>
</evidence>
<evidence type="ECO:0000313" key="1">
    <source>
        <dbReference type="EMBL" id="CAH0036639.1"/>
    </source>
</evidence>
<protein>
    <submittedName>
        <fullName evidence="1">Uncharacterized protein</fullName>
    </submittedName>
</protein>
<dbReference type="AlphaFoldDB" id="A0A9N9VUD6"/>
<organism evidence="1 2">
    <name type="scientific">Clonostachys solani</name>
    <dbReference type="NCBI Taxonomy" id="160281"/>
    <lineage>
        <taxon>Eukaryota</taxon>
        <taxon>Fungi</taxon>
        <taxon>Dikarya</taxon>
        <taxon>Ascomycota</taxon>
        <taxon>Pezizomycotina</taxon>
        <taxon>Sordariomycetes</taxon>
        <taxon>Hypocreomycetidae</taxon>
        <taxon>Hypocreales</taxon>
        <taxon>Bionectriaceae</taxon>
        <taxon>Clonostachys</taxon>
    </lineage>
</organism>
<comment type="caution">
    <text evidence="1">The sequence shown here is derived from an EMBL/GenBank/DDBJ whole genome shotgun (WGS) entry which is preliminary data.</text>
</comment>